<dbReference type="KEGG" id="alkq:M9189_09020"/>
<dbReference type="InterPro" id="IPR013783">
    <property type="entry name" value="Ig-like_fold"/>
</dbReference>
<keyword evidence="3" id="KW-0136">Cellulose degradation</keyword>
<evidence type="ECO:0000256" key="1">
    <source>
        <dbReference type="ARBA" id="ARBA00005641"/>
    </source>
</evidence>
<name>A0A9J6ZMA2_9BACT</name>
<dbReference type="PANTHER" id="PTHR31297">
    <property type="entry name" value="GLUCAN ENDO-1,6-BETA-GLUCOSIDASE B"/>
    <property type="match status" value="1"/>
</dbReference>
<dbReference type="RefSeq" id="WP_250722510.1">
    <property type="nucleotide sequence ID" value="NZ_CP098400.1"/>
</dbReference>
<dbReference type="Gene3D" id="2.60.40.10">
    <property type="entry name" value="Immunoglobulins"/>
    <property type="match status" value="1"/>
</dbReference>
<dbReference type="GO" id="GO:0008422">
    <property type="term" value="F:beta-glucosidase activity"/>
    <property type="evidence" value="ECO:0007669"/>
    <property type="project" value="TreeGrafter"/>
</dbReference>
<reference evidence="11" key="2">
    <citation type="submission" date="2022-06" db="EMBL/GenBank/DDBJ databases">
        <title>Xiashengella guii gen. nov. sp. nov., a bacterium isolated form anaerobic digestion tank.</title>
        <authorList>
            <person name="Huang H."/>
        </authorList>
    </citation>
    <scope>NUCLEOTIDE SEQUENCE</scope>
    <source>
        <strain evidence="11">Ai-910</strain>
    </source>
</reference>
<dbReference type="Pfam" id="PF19190">
    <property type="entry name" value="BACON_2"/>
    <property type="match status" value="1"/>
</dbReference>
<dbReference type="InterPro" id="IPR017853">
    <property type="entry name" value="GH"/>
</dbReference>
<dbReference type="InterPro" id="IPR024361">
    <property type="entry name" value="BACON"/>
</dbReference>
<dbReference type="AlphaFoldDB" id="A0A9J6ZMA2"/>
<dbReference type="Proteomes" id="UP001056426">
    <property type="component" value="Chromosome"/>
</dbReference>
<organism evidence="11 12">
    <name type="scientific">Xiashengella succiniciproducens</name>
    <dbReference type="NCBI Taxonomy" id="2949635"/>
    <lineage>
        <taxon>Bacteria</taxon>
        <taxon>Pseudomonadati</taxon>
        <taxon>Bacteroidota</taxon>
        <taxon>Bacteroidia</taxon>
        <taxon>Marinilabiliales</taxon>
        <taxon>Marinilabiliaceae</taxon>
        <taxon>Xiashengella</taxon>
    </lineage>
</organism>
<keyword evidence="8" id="KW-0732">Signal</keyword>
<keyword evidence="6" id="KW-0624">Polysaccharide degradation</keyword>
<evidence type="ECO:0000256" key="5">
    <source>
        <dbReference type="ARBA" id="ARBA00023295"/>
    </source>
</evidence>
<evidence type="ECO:0000256" key="2">
    <source>
        <dbReference type="ARBA" id="ARBA00022801"/>
    </source>
</evidence>
<protein>
    <submittedName>
        <fullName evidence="11">Cellulase family glycosylhydrolase</fullName>
    </submittedName>
</protein>
<evidence type="ECO:0000259" key="10">
    <source>
        <dbReference type="Pfam" id="PF19190"/>
    </source>
</evidence>
<evidence type="ECO:0000259" key="9">
    <source>
        <dbReference type="Pfam" id="PF00150"/>
    </source>
</evidence>
<dbReference type="GO" id="GO:0030245">
    <property type="term" value="P:cellulose catabolic process"/>
    <property type="evidence" value="ECO:0007669"/>
    <property type="project" value="UniProtKB-KW"/>
</dbReference>
<sequence length="508" mass="56903">MMRGSISILLIGLFCFGCFACKDDKDEVTPIEEEEVYLDVNPTSLSFESDGGEKEVSINSNGSWNIDFTGISWVRPNISVSKGDAIVKFTADKNNSTTNRSAAITVSAQGAQPVRLQLTQAPAEGGLPSGEDIFSYEPYIQVDNTGMRDLSSLELSELMGVGWNLGNSLEAVIVNNGVYSGGETSWGNPATTKEFITTVREAGFNTIRVPVSWSHKLADKENMLISLQWLKRVEEIVNFALDNDMFVIINIHWDGGWLNHPTYDKQDEINTRLAKYWEQIAAYFRDYDDHLLFAGTNEVMMENDYGTPTAEYLAVQNSFNQTFVSTVRGTGGRNAYRHLVVQGFNTNISHTVNGFVMPADDKEDRLFAEVHYYDPWEYTLKEDAPYNTQWGSIAEGGDVGSWGQEEWLEEQMALMKTNFVDKGIPVILGEYSPLHRKDLPSDKYELHQASRVYYIEYLTREAIKNGLVPIYWDNGYAGNNGSAIFDRNNGKIVDQGALDAIMKAKGEN</sequence>
<feature type="signal peptide" evidence="8">
    <location>
        <begin position="1"/>
        <end position="20"/>
    </location>
</feature>
<dbReference type="GO" id="GO:0005576">
    <property type="term" value="C:extracellular region"/>
    <property type="evidence" value="ECO:0007669"/>
    <property type="project" value="TreeGrafter"/>
</dbReference>
<dbReference type="SUPFAM" id="SSF51445">
    <property type="entry name" value="(Trans)glycosidases"/>
    <property type="match status" value="1"/>
</dbReference>
<evidence type="ECO:0000313" key="12">
    <source>
        <dbReference type="Proteomes" id="UP001056426"/>
    </source>
</evidence>
<dbReference type="Gene3D" id="3.20.20.80">
    <property type="entry name" value="Glycosidases"/>
    <property type="match status" value="1"/>
</dbReference>
<dbReference type="GO" id="GO:0009986">
    <property type="term" value="C:cell surface"/>
    <property type="evidence" value="ECO:0007669"/>
    <property type="project" value="TreeGrafter"/>
</dbReference>
<dbReference type="EMBL" id="CP098400">
    <property type="protein sequence ID" value="URW78994.1"/>
    <property type="molecule type" value="Genomic_DNA"/>
</dbReference>
<dbReference type="InterPro" id="IPR001547">
    <property type="entry name" value="Glyco_hydro_5"/>
</dbReference>
<dbReference type="Pfam" id="PF00150">
    <property type="entry name" value="Cellulase"/>
    <property type="match status" value="1"/>
</dbReference>
<keyword evidence="4" id="KW-0119">Carbohydrate metabolism</keyword>
<accession>A0A9J6ZMA2</accession>
<evidence type="ECO:0000256" key="6">
    <source>
        <dbReference type="ARBA" id="ARBA00023326"/>
    </source>
</evidence>
<feature type="domain" description="Glycoside hydrolase family 5" evidence="9">
    <location>
        <begin position="180"/>
        <end position="477"/>
    </location>
</feature>
<evidence type="ECO:0000256" key="8">
    <source>
        <dbReference type="SAM" id="SignalP"/>
    </source>
</evidence>
<keyword evidence="12" id="KW-1185">Reference proteome</keyword>
<evidence type="ECO:0000256" key="4">
    <source>
        <dbReference type="ARBA" id="ARBA00023277"/>
    </source>
</evidence>
<keyword evidence="2 7" id="KW-0378">Hydrolase</keyword>
<dbReference type="CDD" id="cd14948">
    <property type="entry name" value="BACON"/>
    <property type="match status" value="1"/>
</dbReference>
<dbReference type="PANTHER" id="PTHR31297:SF41">
    <property type="entry name" value="ENDOGLUCANASE, PUTATIVE (AFU_ORTHOLOGUE AFUA_5G01830)-RELATED"/>
    <property type="match status" value="1"/>
</dbReference>
<proteinExistence type="inferred from homology"/>
<evidence type="ECO:0000256" key="7">
    <source>
        <dbReference type="RuleBase" id="RU361153"/>
    </source>
</evidence>
<reference evidence="11" key="1">
    <citation type="submission" date="2022-05" db="EMBL/GenBank/DDBJ databases">
        <authorList>
            <person name="Sun X."/>
        </authorList>
    </citation>
    <scope>NUCLEOTIDE SEQUENCE</scope>
    <source>
        <strain evidence="11">Ai-910</strain>
    </source>
</reference>
<feature type="domain" description="BACON" evidence="10">
    <location>
        <begin position="38"/>
        <end position="121"/>
    </location>
</feature>
<evidence type="ECO:0000313" key="11">
    <source>
        <dbReference type="EMBL" id="URW78994.1"/>
    </source>
</evidence>
<feature type="chain" id="PRO_5039937386" evidence="8">
    <location>
        <begin position="21"/>
        <end position="508"/>
    </location>
</feature>
<gene>
    <name evidence="11" type="ORF">M9189_09020</name>
</gene>
<evidence type="ECO:0000256" key="3">
    <source>
        <dbReference type="ARBA" id="ARBA00023001"/>
    </source>
</evidence>
<dbReference type="InterPro" id="IPR050386">
    <property type="entry name" value="Glycosyl_hydrolase_5"/>
</dbReference>
<keyword evidence="5 7" id="KW-0326">Glycosidase</keyword>
<comment type="similarity">
    <text evidence="1 7">Belongs to the glycosyl hydrolase 5 (cellulase A) family.</text>
</comment>